<accession>A0A2K9LRX2</accession>
<protein>
    <submittedName>
        <fullName evidence="1">Putative capsid</fullName>
    </submittedName>
</protein>
<name>A0A2K9LRX2_9VIRU</name>
<gene>
    <name evidence="1" type="primary">Cap</name>
</gene>
<organism evidence="1">
    <name type="scientific">uncultured virus</name>
    <dbReference type="NCBI Taxonomy" id="340016"/>
    <lineage>
        <taxon>Viruses</taxon>
        <taxon>environmental samples</taxon>
    </lineage>
</organism>
<proteinExistence type="predicted"/>
<evidence type="ECO:0000313" key="1">
    <source>
        <dbReference type="EMBL" id="AUM61649.1"/>
    </source>
</evidence>
<sequence>MNRRRNIKKTKFYNKLRTGKYRSSRRTNVSRYLSKDIVSYQCEAYDYIVMNNGATSYVFASGNTYWNFRTVLSSSQTWTGYSGLYSQYKITGVSCRVSRNVSDSKINTSMGGFLPSPILSVSPTEVSTSNGVLPCFSDSKQTVDPNNAAPQVKYWAFPDNFSNVGFGLGTWNTCIDYLQQLGQFNVSEMLSLTASATSVVPCFSVRITLYVKFKDMKR</sequence>
<dbReference type="EMBL" id="KY487788">
    <property type="protein sequence ID" value="AUM61649.1"/>
    <property type="molecule type" value="Genomic_DNA"/>
</dbReference>
<reference evidence="1" key="1">
    <citation type="submission" date="2017-01" db="EMBL/GenBank/DDBJ databases">
        <title>High-throughput sequencing uncovers low homogeneity in the biogeography of single-stranded DNA viruses.</title>
        <authorList>
            <person name="Pearson V.M."/>
            <person name="Rokyta D.R."/>
        </authorList>
    </citation>
    <scope>NUCLEOTIDE SEQUENCE</scope>
</reference>